<accession>A0A8H4AH40</accession>
<evidence type="ECO:0000313" key="1">
    <source>
        <dbReference type="EMBL" id="KAF0494455.1"/>
    </source>
</evidence>
<evidence type="ECO:0000313" key="2">
    <source>
        <dbReference type="Proteomes" id="UP000439903"/>
    </source>
</evidence>
<protein>
    <submittedName>
        <fullName evidence="1">Uncharacterized protein</fullName>
    </submittedName>
</protein>
<proteinExistence type="predicted"/>
<dbReference type="EMBL" id="WTPW01000615">
    <property type="protein sequence ID" value="KAF0494455.1"/>
    <property type="molecule type" value="Genomic_DNA"/>
</dbReference>
<name>A0A8H4AH40_GIGMA</name>
<gene>
    <name evidence="1" type="ORF">F8M41_021248</name>
</gene>
<keyword evidence="2" id="KW-1185">Reference proteome</keyword>
<comment type="caution">
    <text evidence="1">The sequence shown here is derived from an EMBL/GenBank/DDBJ whole genome shotgun (WGS) entry which is preliminary data.</text>
</comment>
<dbReference type="AlphaFoldDB" id="A0A8H4AH40"/>
<reference evidence="1 2" key="1">
    <citation type="journal article" date="2019" name="Environ. Microbiol.">
        <title>At the nexus of three kingdoms: the genome of the mycorrhizal fungus Gigaspora margarita provides insights into plant, endobacterial and fungal interactions.</title>
        <authorList>
            <person name="Venice F."/>
            <person name="Ghignone S."/>
            <person name="Salvioli di Fossalunga A."/>
            <person name="Amselem J."/>
            <person name="Novero M."/>
            <person name="Xianan X."/>
            <person name="Sedzielewska Toro K."/>
            <person name="Morin E."/>
            <person name="Lipzen A."/>
            <person name="Grigoriev I.V."/>
            <person name="Henrissat B."/>
            <person name="Martin F.M."/>
            <person name="Bonfante P."/>
        </authorList>
    </citation>
    <scope>NUCLEOTIDE SEQUENCE [LARGE SCALE GENOMIC DNA]</scope>
    <source>
        <strain evidence="1 2">BEG34</strain>
    </source>
</reference>
<dbReference type="Proteomes" id="UP000439903">
    <property type="component" value="Unassembled WGS sequence"/>
</dbReference>
<organism evidence="1 2">
    <name type="scientific">Gigaspora margarita</name>
    <dbReference type="NCBI Taxonomy" id="4874"/>
    <lineage>
        <taxon>Eukaryota</taxon>
        <taxon>Fungi</taxon>
        <taxon>Fungi incertae sedis</taxon>
        <taxon>Mucoromycota</taxon>
        <taxon>Glomeromycotina</taxon>
        <taxon>Glomeromycetes</taxon>
        <taxon>Diversisporales</taxon>
        <taxon>Gigasporaceae</taxon>
        <taxon>Gigaspora</taxon>
    </lineage>
</organism>
<sequence>MSKQSKKQQNPLKCNISECQQQEPLIVIEPLTKNLLPLSETLSSTGLCQTSTSTTPNSPVRFALYSPI</sequence>